<dbReference type="RefSeq" id="WP_191038256.1">
    <property type="nucleotide sequence ID" value="NZ_JACXAA010000002.1"/>
</dbReference>
<comment type="caution">
    <text evidence="1">The sequence shown here is derived from an EMBL/GenBank/DDBJ whole genome shotgun (WGS) entry which is preliminary data.</text>
</comment>
<proteinExistence type="predicted"/>
<gene>
    <name evidence="1" type="ORF">IC230_06985</name>
</gene>
<organism evidence="1 2">
    <name type="scientific">Spirosoma validum</name>
    <dbReference type="NCBI Taxonomy" id="2771355"/>
    <lineage>
        <taxon>Bacteria</taxon>
        <taxon>Pseudomonadati</taxon>
        <taxon>Bacteroidota</taxon>
        <taxon>Cytophagia</taxon>
        <taxon>Cytophagales</taxon>
        <taxon>Cytophagaceae</taxon>
        <taxon>Spirosoma</taxon>
    </lineage>
</organism>
<reference evidence="1" key="1">
    <citation type="submission" date="2020-09" db="EMBL/GenBank/DDBJ databases">
        <authorList>
            <person name="Kim M.K."/>
        </authorList>
    </citation>
    <scope>NUCLEOTIDE SEQUENCE</scope>
    <source>
        <strain evidence="1">BT704</strain>
    </source>
</reference>
<evidence type="ECO:0000313" key="1">
    <source>
        <dbReference type="EMBL" id="MBD2752626.1"/>
    </source>
</evidence>
<dbReference type="AlphaFoldDB" id="A0A927AZJ3"/>
<dbReference type="Proteomes" id="UP000653797">
    <property type="component" value="Unassembled WGS sequence"/>
</dbReference>
<dbReference type="EMBL" id="JACXAA010000002">
    <property type="protein sequence ID" value="MBD2752626.1"/>
    <property type="molecule type" value="Genomic_DNA"/>
</dbReference>
<evidence type="ECO:0000313" key="2">
    <source>
        <dbReference type="Proteomes" id="UP000653797"/>
    </source>
</evidence>
<protein>
    <submittedName>
        <fullName evidence="1">Uncharacterized protein</fullName>
    </submittedName>
</protein>
<sequence>MKQTTLLPEDRHELEAAFHKAQTKLLDTVDAYFGERHGLTSTEAINELLFLWLTTPSTVLTTKSTQNVLQLTLDLTSLLAELQTQLTDLTFLKDQIEKCKEEVSHE</sequence>
<name>A0A927AZJ3_9BACT</name>
<accession>A0A927AZJ3</accession>
<keyword evidence="2" id="KW-1185">Reference proteome</keyword>